<dbReference type="OrthoDB" id="9807419at2"/>
<dbReference type="GO" id="GO:0003735">
    <property type="term" value="F:structural constituent of ribosome"/>
    <property type="evidence" value="ECO:0007669"/>
    <property type="project" value="InterPro"/>
</dbReference>
<comment type="subunit">
    <text evidence="5">Part of the 50S ribosomal subunit.</text>
</comment>
<gene>
    <name evidence="5 8" type="primary">rplX</name>
    <name evidence="8" type="ORF">SCANT_v1c09300</name>
</gene>
<protein>
    <recommendedName>
        <fullName evidence="4 5">Large ribosomal subunit protein uL24</fullName>
    </recommendedName>
</protein>
<dbReference type="InterPro" id="IPR057264">
    <property type="entry name" value="Ribosomal_uL24_C"/>
</dbReference>
<dbReference type="SUPFAM" id="SSF50104">
    <property type="entry name" value="Translation proteins SH3-like domain"/>
    <property type="match status" value="1"/>
</dbReference>
<dbReference type="InterPro" id="IPR005825">
    <property type="entry name" value="Ribosomal_uL24_CS"/>
</dbReference>
<dbReference type="KEGG" id="scj:SCANT_v1c09300"/>
<dbReference type="Gene3D" id="2.30.30.30">
    <property type="match status" value="1"/>
</dbReference>
<dbReference type="HAMAP" id="MF_01326_B">
    <property type="entry name" value="Ribosomal_uL24_B"/>
    <property type="match status" value="1"/>
</dbReference>
<dbReference type="GO" id="GO:0019843">
    <property type="term" value="F:rRNA binding"/>
    <property type="evidence" value="ECO:0007669"/>
    <property type="project" value="UniProtKB-UniRule"/>
</dbReference>
<dbReference type="RefSeq" id="WP_053946580.1">
    <property type="nucleotide sequence ID" value="NZ_CP012622.1"/>
</dbReference>
<dbReference type="Pfam" id="PF00467">
    <property type="entry name" value="KOW"/>
    <property type="match status" value="1"/>
</dbReference>
<dbReference type="InterPro" id="IPR003256">
    <property type="entry name" value="Ribosomal_uL24"/>
</dbReference>
<keyword evidence="2 5" id="KW-0689">Ribosomal protein</keyword>
<comment type="function">
    <text evidence="5">One of two assembly initiator proteins, it binds directly to the 5'-end of the 23S rRNA, where it nucleates assembly of the 50S subunit.</text>
</comment>
<dbReference type="PATRIC" id="fig|362837.3.peg.946"/>
<dbReference type="NCBIfam" id="TIGR01079">
    <property type="entry name" value="rplX_bact"/>
    <property type="match status" value="1"/>
</dbReference>
<dbReference type="EMBL" id="CP012622">
    <property type="protein sequence ID" value="ALD66836.1"/>
    <property type="molecule type" value="Genomic_DNA"/>
</dbReference>
<keyword evidence="5" id="KW-0694">RNA-binding</keyword>
<evidence type="ECO:0000256" key="4">
    <source>
        <dbReference type="ARBA" id="ARBA00035206"/>
    </source>
</evidence>
<dbReference type="GO" id="GO:0006412">
    <property type="term" value="P:translation"/>
    <property type="evidence" value="ECO:0007669"/>
    <property type="project" value="UniProtKB-UniRule"/>
</dbReference>
<comment type="similarity">
    <text evidence="1 5 6">Belongs to the universal ribosomal protein uL24 family.</text>
</comment>
<dbReference type="GO" id="GO:0005840">
    <property type="term" value="C:ribosome"/>
    <property type="evidence" value="ECO:0007669"/>
    <property type="project" value="UniProtKB-KW"/>
</dbReference>
<dbReference type="PROSITE" id="PS01108">
    <property type="entry name" value="RIBOSOMAL_L24"/>
    <property type="match status" value="1"/>
</dbReference>
<accession>A0A0M4JKF5</accession>
<dbReference type="GO" id="GO:1990904">
    <property type="term" value="C:ribonucleoprotein complex"/>
    <property type="evidence" value="ECO:0007669"/>
    <property type="project" value="UniProtKB-KW"/>
</dbReference>
<dbReference type="InterPro" id="IPR041988">
    <property type="entry name" value="Ribosomal_uL24_KOW"/>
</dbReference>
<dbReference type="CDD" id="cd06089">
    <property type="entry name" value="KOW_RPL26"/>
    <property type="match status" value="1"/>
</dbReference>
<comment type="function">
    <text evidence="5">One of the proteins that surrounds the polypeptide exit tunnel on the outside of the subunit.</text>
</comment>
<keyword evidence="3 5" id="KW-0687">Ribonucleoprotein</keyword>
<evidence type="ECO:0000256" key="1">
    <source>
        <dbReference type="ARBA" id="ARBA00010618"/>
    </source>
</evidence>
<dbReference type="InterPro" id="IPR008991">
    <property type="entry name" value="Translation_prot_SH3-like_sf"/>
</dbReference>
<keyword evidence="9" id="KW-1185">Reference proteome</keyword>
<sequence>MNKSKILRGDVVKVIAGNHKGKIGPVVKVSKDKKRVYVEGIVAIKHAKPSQTDQEGGMKEIPTSVDISNVSLVDPKNKNGFTKIGYKIADGKKVRIAKKSGVEVK</sequence>
<dbReference type="Pfam" id="PF17136">
    <property type="entry name" value="ribosomal_L24"/>
    <property type="match status" value="1"/>
</dbReference>
<proteinExistence type="inferred from homology"/>
<reference evidence="8 9" key="1">
    <citation type="journal article" date="2015" name="Genome Announc.">
        <title>Complete Genome Sequence of Spiroplasma cantharicola CC-1T (DSM 21588), a Bacterium Isolated from Soldier Beetle (Cantharis carolinus).</title>
        <authorList>
            <person name="Lo W.S."/>
            <person name="Liu P.Y."/>
            <person name="Kuo C.H."/>
        </authorList>
    </citation>
    <scope>NUCLEOTIDE SEQUENCE [LARGE SCALE GENOMIC DNA]</scope>
    <source>
        <strain evidence="8 9">CC-1</strain>
    </source>
</reference>
<evidence type="ECO:0000313" key="8">
    <source>
        <dbReference type="EMBL" id="ALD66836.1"/>
    </source>
</evidence>
<organism evidence="8 9">
    <name type="scientific">Spiroplasma cantharicola</name>
    <dbReference type="NCBI Taxonomy" id="362837"/>
    <lineage>
        <taxon>Bacteria</taxon>
        <taxon>Bacillati</taxon>
        <taxon>Mycoplasmatota</taxon>
        <taxon>Mollicutes</taxon>
        <taxon>Entomoplasmatales</taxon>
        <taxon>Spiroplasmataceae</taxon>
        <taxon>Spiroplasma</taxon>
    </lineage>
</organism>
<dbReference type="InterPro" id="IPR005824">
    <property type="entry name" value="KOW"/>
</dbReference>
<dbReference type="InterPro" id="IPR014722">
    <property type="entry name" value="Rib_uL2_dom2"/>
</dbReference>
<evidence type="ECO:0000256" key="2">
    <source>
        <dbReference type="ARBA" id="ARBA00022980"/>
    </source>
</evidence>
<evidence type="ECO:0000256" key="3">
    <source>
        <dbReference type="ARBA" id="ARBA00023274"/>
    </source>
</evidence>
<dbReference type="SMART" id="SM00739">
    <property type="entry name" value="KOW"/>
    <property type="match status" value="1"/>
</dbReference>
<feature type="domain" description="KOW" evidence="7">
    <location>
        <begin position="5"/>
        <end position="32"/>
    </location>
</feature>
<name>A0A0M4JKF5_9MOLU</name>
<keyword evidence="5" id="KW-0699">rRNA-binding</keyword>
<evidence type="ECO:0000259" key="7">
    <source>
        <dbReference type="SMART" id="SM00739"/>
    </source>
</evidence>
<evidence type="ECO:0000256" key="6">
    <source>
        <dbReference type="RuleBase" id="RU003477"/>
    </source>
</evidence>
<dbReference type="PANTHER" id="PTHR12903">
    <property type="entry name" value="MITOCHONDRIAL RIBOSOMAL PROTEIN L24"/>
    <property type="match status" value="1"/>
</dbReference>
<evidence type="ECO:0000313" key="9">
    <source>
        <dbReference type="Proteomes" id="UP000063919"/>
    </source>
</evidence>
<dbReference type="STRING" id="362837.SCANT_v1c09300"/>
<dbReference type="AlphaFoldDB" id="A0A0M4JKF5"/>
<dbReference type="Proteomes" id="UP000063919">
    <property type="component" value="Chromosome"/>
</dbReference>
<evidence type="ECO:0000256" key="5">
    <source>
        <dbReference type="HAMAP-Rule" id="MF_01326"/>
    </source>
</evidence>